<name>A0A4R1R868_HYDET</name>
<proteinExistence type="predicted"/>
<feature type="signal peptide" evidence="1">
    <location>
        <begin position="1"/>
        <end position="25"/>
    </location>
</feature>
<dbReference type="Gene3D" id="3.40.190.10">
    <property type="entry name" value="Periplasmic binding protein-like II"/>
    <property type="match status" value="2"/>
</dbReference>
<evidence type="ECO:0000256" key="1">
    <source>
        <dbReference type="SAM" id="SignalP"/>
    </source>
</evidence>
<dbReference type="PANTHER" id="PTHR43649:SF14">
    <property type="entry name" value="BLR3389 PROTEIN"/>
    <property type="match status" value="1"/>
</dbReference>
<protein>
    <submittedName>
        <fullName evidence="2">Carbohydrate ABC transporter substrate-binding protein (CUT1 family)</fullName>
    </submittedName>
</protein>
<evidence type="ECO:0000313" key="2">
    <source>
        <dbReference type="EMBL" id="TCL61788.1"/>
    </source>
</evidence>
<comment type="caution">
    <text evidence="2">The sequence shown here is derived from an EMBL/GenBank/DDBJ whole genome shotgun (WGS) entry which is preliminary data.</text>
</comment>
<dbReference type="SUPFAM" id="SSF53850">
    <property type="entry name" value="Periplasmic binding protein-like II"/>
    <property type="match status" value="1"/>
</dbReference>
<sequence length="424" mass="47418">MKRFFPVLLAVMIAVTCSLSSITLAKKKISFWHIQVNKVTGSILDAAVKRFEKDHPDVDVEVVASENDPYKTKLKIAMGSGNPPDVFHSWGGGWLETFIEEGQVLNISKQLNQNGWKDIYVPSYLDMAKFNGKYYGVPANMSCALVWYNKELFKKYNVEVPKTYKELLKAITVFKSNNIIPISLGNKSKWPGALIFVYLADRIGGPSAFQNAYLRKRGFSFEAPTFIEAGKRVQELVSMGAFPEGFNGINYDNGESRILLYSGKAAMEIGTSAYLSFTKNEAPDFFKNNFDCFPFPAIEGGKGDPSDLVGGTYIYSVASKSKNKKESIELLRYISDKVYGQEWIDKAGNLAPVKGVEVKDPLLKKVADYMAQAKYIQAFYDQFLPPTMGELHKDTTQALFGKTMTPQEAAQKMEAKAKEELVKK</sequence>
<dbReference type="OrthoDB" id="94797at2"/>
<feature type="chain" id="PRO_5039048101" evidence="1">
    <location>
        <begin position="26"/>
        <end position="424"/>
    </location>
</feature>
<dbReference type="AlphaFoldDB" id="A0A4R1R868"/>
<dbReference type="EMBL" id="SLUN01000032">
    <property type="protein sequence ID" value="TCL61788.1"/>
    <property type="molecule type" value="Genomic_DNA"/>
</dbReference>
<gene>
    <name evidence="2" type="ORF">EDC14_103221</name>
</gene>
<organism evidence="2 3">
    <name type="scientific">Hydrogenispora ethanolica</name>
    <dbReference type="NCBI Taxonomy" id="1082276"/>
    <lineage>
        <taxon>Bacteria</taxon>
        <taxon>Bacillati</taxon>
        <taxon>Bacillota</taxon>
        <taxon>Hydrogenispora</taxon>
    </lineage>
</organism>
<keyword evidence="1" id="KW-0732">Signal</keyword>
<accession>A0A4R1R868</accession>
<evidence type="ECO:0000313" key="3">
    <source>
        <dbReference type="Proteomes" id="UP000295008"/>
    </source>
</evidence>
<reference evidence="2 3" key="1">
    <citation type="submission" date="2019-03" db="EMBL/GenBank/DDBJ databases">
        <title>Genomic Encyclopedia of Type Strains, Phase IV (KMG-IV): sequencing the most valuable type-strain genomes for metagenomic binning, comparative biology and taxonomic classification.</title>
        <authorList>
            <person name="Goeker M."/>
        </authorList>
    </citation>
    <scope>NUCLEOTIDE SEQUENCE [LARGE SCALE GENOMIC DNA]</scope>
    <source>
        <strain evidence="2 3">LX-B</strain>
    </source>
</reference>
<dbReference type="Proteomes" id="UP000295008">
    <property type="component" value="Unassembled WGS sequence"/>
</dbReference>
<dbReference type="InterPro" id="IPR050490">
    <property type="entry name" value="Bact_solute-bd_prot1"/>
</dbReference>
<dbReference type="InterPro" id="IPR006059">
    <property type="entry name" value="SBP"/>
</dbReference>
<dbReference type="PANTHER" id="PTHR43649">
    <property type="entry name" value="ARABINOSE-BINDING PROTEIN-RELATED"/>
    <property type="match status" value="1"/>
</dbReference>
<dbReference type="RefSeq" id="WP_132016155.1">
    <property type="nucleotide sequence ID" value="NZ_SLUN01000032.1"/>
</dbReference>
<keyword evidence="3" id="KW-1185">Reference proteome</keyword>
<dbReference type="Pfam" id="PF01547">
    <property type="entry name" value="SBP_bac_1"/>
    <property type="match status" value="1"/>
</dbReference>